<dbReference type="Gene3D" id="2.40.70.10">
    <property type="entry name" value="Acid Proteases"/>
    <property type="match status" value="2"/>
</dbReference>
<dbReference type="InterPro" id="IPR001969">
    <property type="entry name" value="Aspartic_peptidase_AS"/>
</dbReference>
<dbReference type="SUPFAM" id="SSF50630">
    <property type="entry name" value="Acid proteases"/>
    <property type="match status" value="2"/>
</dbReference>
<sequence length="349" mass="37793">MPNPLPLPFRHPLVAAVLLCAGAPASAQQPEAPVDTVRMPELPAAEIDQSLAIGGEEIAAHKLRSRMTVGVLVNGAGPYDFVVDSGADTSAVGSALAGKLALPETEPALLHGITESKIVDRVWVDEMRLGNTVTMGLETPVLDERDMGGDGMIGLDALVNQRLMMDFDERIITVDDAREKDEAMTDGVIVVTGRLQRGQLILTEVAAGRERVEAVVDTGSEITIGNLALRNRLVRKRSRGFDTVTVYGVTGAALELEFTVVKNLRLGSITLQNVPMAFADIPPFAVFGLDEKPSLLLGTDLMENFRRVSLDFADRKVRFQLRKCHHAAITMRTSTRASRIRTSDERACS</sequence>
<dbReference type="Proteomes" id="UP001238601">
    <property type="component" value="Unassembled WGS sequence"/>
</dbReference>
<dbReference type="GeneID" id="93686419"/>
<dbReference type="EMBL" id="WTYG01000001">
    <property type="protein sequence ID" value="MXP34422.1"/>
    <property type="molecule type" value="Genomic_DNA"/>
</dbReference>
<reference evidence="3 4" key="1">
    <citation type="submission" date="2019-12" db="EMBL/GenBank/DDBJ databases">
        <title>Genomic-based taxomic classification of the family Erythrobacteraceae.</title>
        <authorList>
            <person name="Xu L."/>
        </authorList>
    </citation>
    <scope>NUCLEOTIDE SEQUENCE [LARGE SCALE GENOMIC DNA]</scope>
    <source>
        <strain evidence="3 4">CGMCC 1.8703</strain>
    </source>
</reference>
<keyword evidence="5" id="KW-1185">Reference proteome</keyword>
<dbReference type="Proteomes" id="UP000439914">
    <property type="component" value="Unassembled WGS sequence"/>
</dbReference>
<dbReference type="AlphaFoldDB" id="A0A6I4U6B2"/>
<dbReference type="InterPro" id="IPR021109">
    <property type="entry name" value="Peptidase_aspartic_dom_sf"/>
</dbReference>
<comment type="caution">
    <text evidence="3">The sequence shown here is derived from an EMBL/GenBank/DDBJ whole genome shotgun (WGS) entry which is preliminary data.</text>
</comment>
<proteinExistence type="predicted"/>
<dbReference type="RefSeq" id="WP_160765946.1">
    <property type="nucleotide sequence ID" value="NZ_JAUSWK010000002.1"/>
</dbReference>
<feature type="chain" id="PRO_5026317428" description="Peptidase A2 domain-containing protein" evidence="1">
    <location>
        <begin position="28"/>
        <end position="349"/>
    </location>
</feature>
<accession>A0A6I4U6B2</accession>
<evidence type="ECO:0008006" key="6">
    <source>
        <dbReference type="Google" id="ProtNLM"/>
    </source>
</evidence>
<dbReference type="PROSITE" id="PS00141">
    <property type="entry name" value="ASP_PROTEASE"/>
    <property type="match status" value="1"/>
</dbReference>
<dbReference type="GO" id="GO:0006508">
    <property type="term" value="P:proteolysis"/>
    <property type="evidence" value="ECO:0007669"/>
    <property type="project" value="InterPro"/>
</dbReference>
<feature type="signal peptide" evidence="1">
    <location>
        <begin position="1"/>
        <end position="27"/>
    </location>
</feature>
<dbReference type="InterPro" id="IPR034122">
    <property type="entry name" value="Retropepsin-like_bacterial"/>
</dbReference>
<name>A0A6I4U6B2_9SPHN</name>
<evidence type="ECO:0000313" key="2">
    <source>
        <dbReference type="EMBL" id="MDQ0566058.1"/>
    </source>
</evidence>
<evidence type="ECO:0000313" key="4">
    <source>
        <dbReference type="Proteomes" id="UP000439914"/>
    </source>
</evidence>
<evidence type="ECO:0000256" key="1">
    <source>
        <dbReference type="SAM" id="SignalP"/>
    </source>
</evidence>
<dbReference type="CDD" id="cd05483">
    <property type="entry name" value="retropepsin_like_bacteria"/>
    <property type="match status" value="1"/>
</dbReference>
<evidence type="ECO:0000313" key="5">
    <source>
        <dbReference type="Proteomes" id="UP001238601"/>
    </source>
</evidence>
<gene>
    <name evidence="3" type="ORF">GRI55_01400</name>
    <name evidence="2" type="ORF">QOZ97_001591</name>
</gene>
<evidence type="ECO:0000313" key="3">
    <source>
        <dbReference type="EMBL" id="MXP34422.1"/>
    </source>
</evidence>
<dbReference type="EMBL" id="JAUSWK010000002">
    <property type="protein sequence ID" value="MDQ0566058.1"/>
    <property type="molecule type" value="Genomic_DNA"/>
</dbReference>
<keyword evidence="1" id="KW-0732">Signal</keyword>
<reference evidence="2 5" key="2">
    <citation type="submission" date="2023-07" db="EMBL/GenBank/DDBJ databases">
        <title>Genomic Encyclopedia of Type Strains, Phase IV (KMG-IV): sequencing the most valuable type-strain genomes for metagenomic binning, comparative biology and taxonomic classification.</title>
        <authorList>
            <person name="Goeker M."/>
        </authorList>
    </citation>
    <scope>NUCLEOTIDE SEQUENCE [LARGE SCALE GENOMIC DNA]</scope>
    <source>
        <strain evidence="2 5">DSM 14432</strain>
    </source>
</reference>
<dbReference type="Pfam" id="PF13650">
    <property type="entry name" value="Asp_protease_2"/>
    <property type="match status" value="2"/>
</dbReference>
<protein>
    <recommendedName>
        <fullName evidence="6">Peptidase A2 domain-containing protein</fullName>
    </recommendedName>
</protein>
<organism evidence="3 4">
    <name type="scientific">Qipengyuania citrea</name>
    <dbReference type="NCBI Taxonomy" id="225971"/>
    <lineage>
        <taxon>Bacteria</taxon>
        <taxon>Pseudomonadati</taxon>
        <taxon>Pseudomonadota</taxon>
        <taxon>Alphaproteobacteria</taxon>
        <taxon>Sphingomonadales</taxon>
        <taxon>Erythrobacteraceae</taxon>
        <taxon>Qipengyuania</taxon>
    </lineage>
</organism>
<dbReference type="GO" id="GO:0004190">
    <property type="term" value="F:aspartic-type endopeptidase activity"/>
    <property type="evidence" value="ECO:0007669"/>
    <property type="project" value="InterPro"/>
</dbReference>